<name>A0A0F7ZQ91_9HYPO</name>
<gene>
    <name evidence="1" type="ORF">HIM_03717</name>
</gene>
<keyword evidence="2" id="KW-1185">Reference proteome</keyword>
<reference evidence="1 2" key="1">
    <citation type="journal article" date="2014" name="Genome Biol. Evol.">
        <title>Comparative genomics and transcriptomics analyses reveal divergent lifestyle features of nematode endoparasitic fungus Hirsutella minnesotensis.</title>
        <authorList>
            <person name="Lai Y."/>
            <person name="Liu K."/>
            <person name="Zhang X."/>
            <person name="Zhang X."/>
            <person name="Li K."/>
            <person name="Wang N."/>
            <person name="Shu C."/>
            <person name="Wu Y."/>
            <person name="Wang C."/>
            <person name="Bushley K.E."/>
            <person name="Xiang M."/>
            <person name="Liu X."/>
        </authorList>
    </citation>
    <scope>NUCLEOTIDE SEQUENCE [LARGE SCALE GENOMIC DNA]</scope>
    <source>
        <strain evidence="1 2">3608</strain>
    </source>
</reference>
<protein>
    <submittedName>
        <fullName evidence="1">Uncharacterized protein</fullName>
    </submittedName>
</protein>
<dbReference type="AlphaFoldDB" id="A0A0F7ZQ91"/>
<dbReference type="EMBL" id="KQ030509">
    <property type="protein sequence ID" value="KJZ76840.1"/>
    <property type="molecule type" value="Genomic_DNA"/>
</dbReference>
<dbReference type="Proteomes" id="UP000054481">
    <property type="component" value="Unassembled WGS sequence"/>
</dbReference>
<evidence type="ECO:0000313" key="1">
    <source>
        <dbReference type="EMBL" id="KJZ76840.1"/>
    </source>
</evidence>
<accession>A0A0F7ZQ91</accession>
<proteinExistence type="predicted"/>
<evidence type="ECO:0000313" key="2">
    <source>
        <dbReference type="Proteomes" id="UP000054481"/>
    </source>
</evidence>
<sequence>MAEPTRHEQDEPAERHKMKARFFAGIRRNWEYALQARSSESIRHLANIGALSPLPHGMAFAVGHDCELLFPGRPSVEEISDVGEGELEMMRRQVRMGQPLSGLTQGIVLTFEQVDKIVKSLASRPGLSHVDFATAESEIDNMVARGASESHTSTFFAFIIDKARRGFQADMGLLRAWLADLDLGHISKHEPIAYWMPQCMCRLSGFDTSSWSAHDAWESGLRHEANRYSGSLAETIDNAIWLFAEANKREDKGRSARCLYIMVESFICRIDMSVPHVVRDFNSFIPTIVTER</sequence>
<organism evidence="1 2">
    <name type="scientific">Hirsutella minnesotensis 3608</name>
    <dbReference type="NCBI Taxonomy" id="1043627"/>
    <lineage>
        <taxon>Eukaryota</taxon>
        <taxon>Fungi</taxon>
        <taxon>Dikarya</taxon>
        <taxon>Ascomycota</taxon>
        <taxon>Pezizomycotina</taxon>
        <taxon>Sordariomycetes</taxon>
        <taxon>Hypocreomycetidae</taxon>
        <taxon>Hypocreales</taxon>
        <taxon>Ophiocordycipitaceae</taxon>
        <taxon>Hirsutella</taxon>
    </lineage>
</organism>